<dbReference type="Pfam" id="PF12704">
    <property type="entry name" value="MacB_PCD"/>
    <property type="match status" value="1"/>
</dbReference>
<dbReference type="EMBL" id="CAFAAO010000020">
    <property type="protein sequence ID" value="CAB4811091.1"/>
    <property type="molecule type" value="Genomic_DNA"/>
</dbReference>
<feature type="domain" description="ABC3 transporter permease C-terminal" evidence="8">
    <location>
        <begin position="323"/>
        <end position="448"/>
    </location>
</feature>
<dbReference type="InterPro" id="IPR025857">
    <property type="entry name" value="MacB_PCD"/>
</dbReference>
<evidence type="ECO:0000313" key="15">
    <source>
        <dbReference type="EMBL" id="CAB5026053.1"/>
    </source>
</evidence>
<evidence type="ECO:0000256" key="1">
    <source>
        <dbReference type="ARBA" id="ARBA00004651"/>
    </source>
</evidence>
<dbReference type="PANTHER" id="PTHR30572:SF4">
    <property type="entry name" value="ABC TRANSPORTER PERMEASE YTRF"/>
    <property type="match status" value="1"/>
</dbReference>
<evidence type="ECO:0000256" key="3">
    <source>
        <dbReference type="ARBA" id="ARBA00022692"/>
    </source>
</evidence>
<evidence type="ECO:0000313" key="14">
    <source>
        <dbReference type="EMBL" id="CAB4851013.1"/>
    </source>
</evidence>
<comment type="subcellular location">
    <subcellularLocation>
        <location evidence="1">Cell membrane</location>
        <topology evidence="1">Multi-pass membrane protein</topology>
    </subcellularLocation>
</comment>
<evidence type="ECO:0000313" key="16">
    <source>
        <dbReference type="EMBL" id="CAB5050921.1"/>
    </source>
</evidence>
<evidence type="ECO:0000256" key="2">
    <source>
        <dbReference type="ARBA" id="ARBA00022475"/>
    </source>
</evidence>
<evidence type="ECO:0000259" key="9">
    <source>
        <dbReference type="Pfam" id="PF12704"/>
    </source>
</evidence>
<dbReference type="EMBL" id="CAFBIX010000090">
    <property type="protein sequence ID" value="CAB4851013.1"/>
    <property type="molecule type" value="Genomic_DNA"/>
</dbReference>
<evidence type="ECO:0000256" key="5">
    <source>
        <dbReference type="ARBA" id="ARBA00023136"/>
    </source>
</evidence>
<feature type="domain" description="MacB-like periplasmic core" evidence="9">
    <location>
        <begin position="23"/>
        <end position="215"/>
    </location>
</feature>
<dbReference type="GO" id="GO:0022857">
    <property type="term" value="F:transmembrane transporter activity"/>
    <property type="evidence" value="ECO:0007669"/>
    <property type="project" value="TreeGrafter"/>
</dbReference>
<dbReference type="EMBL" id="CAESAI010000047">
    <property type="protein sequence ID" value="CAB4343903.1"/>
    <property type="molecule type" value="Genomic_DNA"/>
</dbReference>
<evidence type="ECO:0000256" key="4">
    <source>
        <dbReference type="ARBA" id="ARBA00022989"/>
    </source>
</evidence>
<evidence type="ECO:0000313" key="10">
    <source>
        <dbReference type="EMBL" id="CAB4343903.1"/>
    </source>
</evidence>
<dbReference type="EMBL" id="CAFBPK010000023">
    <property type="protein sequence ID" value="CAB5026053.1"/>
    <property type="molecule type" value="Genomic_DNA"/>
</dbReference>
<dbReference type="Pfam" id="PF02687">
    <property type="entry name" value="FtsX"/>
    <property type="match status" value="1"/>
</dbReference>
<comment type="similarity">
    <text evidence="6">Belongs to the ABC-4 integral membrane protein family.</text>
</comment>
<evidence type="ECO:0000313" key="11">
    <source>
        <dbReference type="EMBL" id="CAB4345186.1"/>
    </source>
</evidence>
<gene>
    <name evidence="12" type="ORF">UFOPK2648_00549</name>
    <name evidence="13" type="ORF">UFOPK3037_01310</name>
    <name evidence="14" type="ORF">UFOPK3278_01375</name>
    <name evidence="10" type="ORF">UFOPK3406_01299</name>
    <name evidence="11" type="ORF">UFOPK3925_01515</name>
    <name evidence="15" type="ORF">UFOPK4097_01237</name>
    <name evidence="16" type="ORF">UFOPK4301_00948</name>
</gene>
<dbReference type="EMBL" id="CAFBQG010000120">
    <property type="protein sequence ID" value="CAB5050921.1"/>
    <property type="molecule type" value="Genomic_DNA"/>
</dbReference>
<feature type="transmembrane region" description="Helical" evidence="7">
    <location>
        <begin position="21"/>
        <end position="43"/>
    </location>
</feature>
<keyword evidence="2" id="KW-1003">Cell membrane</keyword>
<evidence type="ECO:0000313" key="13">
    <source>
        <dbReference type="EMBL" id="CAB4811091.1"/>
    </source>
</evidence>
<reference evidence="15" key="1">
    <citation type="submission" date="2020-05" db="EMBL/GenBank/DDBJ databases">
        <authorList>
            <person name="Chiriac C."/>
            <person name="Salcher M."/>
            <person name="Ghai R."/>
            <person name="Kavagutti S V."/>
        </authorList>
    </citation>
    <scope>NUCLEOTIDE SEQUENCE</scope>
</reference>
<dbReference type="GO" id="GO:0005886">
    <property type="term" value="C:plasma membrane"/>
    <property type="evidence" value="ECO:0007669"/>
    <property type="project" value="UniProtKB-SubCell"/>
</dbReference>
<sequence>MKLRDQLVMARRNLKRAKGRTRLTLVSIVIGSFAVICVLTITFTANKAMSDYFEKTGLLYSIDISSTGSKMIDQALIDKVAALPGVQSVSPDVYLWFYETVKYGDKAANSFQSKAQSANGTTKQSIVAGRDLTEADTGPMVLVSRDIANVLTDKNPESLVNQQITFMTNTNYMGPEQKPENCDYQTNVCKSIEVTATVVGINEGQRTILFPLQYGIDQSSMIYYNKVPDCRGFQETATARCENGFIIDTHNQVLDNGFNTLRIRAQSGDVIAGIGQALTSQFNMRDQKDLSTEAGDYSFMIGQDMLKEALKAFRVVSLGLLAVGGISLLVSAIGVINTMLMATLERTREIGVMRAIGATNKDVKRIFTVEAALLGFMGGVWGLLFASAIIIGLGTKFATQLGDSGVPIDVPTLVTTGLIPSSIVIVLTTVIGILSGVLPARRAARKDPVESLRYE</sequence>
<dbReference type="InterPro" id="IPR050250">
    <property type="entry name" value="Macrolide_Exporter_MacB"/>
</dbReference>
<protein>
    <submittedName>
        <fullName evidence="15">Unannotated protein</fullName>
    </submittedName>
</protein>
<feature type="transmembrane region" description="Helical" evidence="7">
    <location>
        <begin position="371"/>
        <end position="393"/>
    </location>
</feature>
<feature type="transmembrane region" description="Helical" evidence="7">
    <location>
        <begin position="413"/>
        <end position="438"/>
    </location>
</feature>
<dbReference type="PANTHER" id="PTHR30572">
    <property type="entry name" value="MEMBRANE COMPONENT OF TRANSPORTER-RELATED"/>
    <property type="match status" value="1"/>
</dbReference>
<dbReference type="InterPro" id="IPR003838">
    <property type="entry name" value="ABC3_permease_C"/>
</dbReference>
<name>A0A6J7RB93_9ZZZZ</name>
<evidence type="ECO:0000313" key="12">
    <source>
        <dbReference type="EMBL" id="CAB4705280.1"/>
    </source>
</evidence>
<keyword evidence="4 7" id="KW-1133">Transmembrane helix</keyword>
<evidence type="ECO:0000256" key="6">
    <source>
        <dbReference type="ARBA" id="ARBA00038076"/>
    </source>
</evidence>
<accession>A0A6J7RB93</accession>
<organism evidence="15">
    <name type="scientific">freshwater metagenome</name>
    <dbReference type="NCBI Taxonomy" id="449393"/>
    <lineage>
        <taxon>unclassified sequences</taxon>
        <taxon>metagenomes</taxon>
        <taxon>ecological metagenomes</taxon>
    </lineage>
</organism>
<dbReference type="AlphaFoldDB" id="A0A6J7RB93"/>
<evidence type="ECO:0000259" key="8">
    <source>
        <dbReference type="Pfam" id="PF02687"/>
    </source>
</evidence>
<feature type="transmembrane region" description="Helical" evidence="7">
    <location>
        <begin position="315"/>
        <end position="344"/>
    </location>
</feature>
<evidence type="ECO:0000256" key="7">
    <source>
        <dbReference type="SAM" id="Phobius"/>
    </source>
</evidence>
<proteinExistence type="inferred from homology"/>
<dbReference type="EMBL" id="CAEZYC010000021">
    <property type="protein sequence ID" value="CAB4705280.1"/>
    <property type="molecule type" value="Genomic_DNA"/>
</dbReference>
<dbReference type="EMBL" id="CAESAD010000017">
    <property type="protein sequence ID" value="CAB4345186.1"/>
    <property type="molecule type" value="Genomic_DNA"/>
</dbReference>
<keyword evidence="3 7" id="KW-0812">Transmembrane</keyword>
<keyword evidence="5 7" id="KW-0472">Membrane</keyword>